<reference evidence="4" key="1">
    <citation type="submission" date="2024-06" db="EMBL/GenBank/DDBJ databases">
        <title>Mesorhizobium karijinii sp. nov., a symbiont of the iconic Swainsona formosa from arid Australia.</title>
        <authorList>
            <person name="Hill Y.J."/>
            <person name="Watkin E.L.J."/>
            <person name="O'Hara G.W."/>
            <person name="Terpolilli J."/>
            <person name="Tye M.L."/>
            <person name="Kohlmeier M.G."/>
        </authorList>
    </citation>
    <scope>NUCLEOTIDE SEQUENCE</scope>
    <source>
        <strain evidence="4">WSM2240</strain>
        <plasmid evidence="4">pMk2240A</plasmid>
    </source>
</reference>
<feature type="domain" description="Guanylate cyclase" evidence="3">
    <location>
        <begin position="37"/>
        <end position="166"/>
    </location>
</feature>
<dbReference type="Gene3D" id="3.40.50.300">
    <property type="entry name" value="P-loop containing nucleotide triphosphate hydrolases"/>
    <property type="match status" value="1"/>
</dbReference>
<dbReference type="PANTHER" id="PTHR16305:SF28">
    <property type="entry name" value="GUANYLATE CYCLASE DOMAIN-CONTAINING PROTEIN"/>
    <property type="match status" value="1"/>
</dbReference>
<dbReference type="SUPFAM" id="SSF55073">
    <property type="entry name" value="Nucleotide cyclase"/>
    <property type="match status" value="1"/>
</dbReference>
<dbReference type="InterPro" id="IPR011990">
    <property type="entry name" value="TPR-like_helical_dom_sf"/>
</dbReference>
<proteinExistence type="predicted"/>
<dbReference type="PROSITE" id="PS50125">
    <property type="entry name" value="GUANYLATE_CYCLASE_2"/>
    <property type="match status" value="1"/>
</dbReference>
<dbReference type="InterPro" id="IPR001054">
    <property type="entry name" value="A/G_cyclase"/>
</dbReference>
<sequence>MYCDYRGGVKIFAGCAMSTEGGRVRTGALSGERRQVTALFYDIVGSTAWLHQLDPEEFGDMQRTLHNETTALIRKNDGYLEWLQGDGGCAFFGFPQPSEDAAECAVASALEIVERCEWLAQHFGSSLKIRVGVATGLVVVADASNTKLPRQTEVIGIAPALAARIQSEAAPNSVAVADATYRLTRGAFEFEEIGFRELKGFGEPVALWRPIARRQRTDRFSAYRRASAPLVGRDEELELCQRRWTRAIDGNGQLVFLHGDAGIGKSRLVTELRGDLAKQGVDTLVFQCQPRGNTEPLHPFLEPIRQAVAEAAKDDDPDRDAAIRFLRSLGSDVGELNAEIVAFLLTGKARGLSGETWQVDLSDEEIRERAVEAMLAVLTSSSASGPVFMVIEDLHWADTLTKALVAMLPGWIESKPVLAIATSREVIDPELLGDPNVLAMALSGLTAQATSELIERIWEMTPPDGLAAFVYDKSDGVPLFAEQLALLLRERANVSVQDRAGWEAPLREGRILNLQDLIAARLAGLGQLKRVAQIASVLGREFGRKLLVALLEPEPLPAPLDEVIETLIQAGILRRISTGATIRFRHVLIQEAAYDSLLKSERREIHGRIVRLIQSGSVSSLPDEIMAWHFEQAGQPLEAARHAIQAAEACSIRSAMHEADRLLDFAEKQLTQVRKSGDANDLLLRLLAVRGPVAAGQFGRGSQQARSIYERGVSLCAEREDEDRAKWFPLYWGWWFTAPDYETQRVRSDILVRDLKDSADPEVRLQSLHCAWATNEDAGLHSHCLKCVEDGLKLYDENRARFSRGRYGGHDAKVCALGERAFSLWFMGDDAGSSESIDAAKQWAEHINHLNSVLHALEFEIELNHYRNDYGGVIAVADRIGELALGAPGVLAKAALFRAWAHGLSGDPAGGLMEFEAGLARQQEIATPEGVPIYEGMRAQLFERAGQIDEALSILDNSIAASIRSGQVYWLAELLRQRALLRRARHEPEGAVALDLSRALEAATDQGAVALVSRVRLDLKRLGLRALPPDRHADRPSGT</sequence>
<dbReference type="InterPro" id="IPR029787">
    <property type="entry name" value="Nucleotide_cyclase"/>
</dbReference>
<organism evidence="4">
    <name type="scientific">Mesorhizobium sp. WSM2240</name>
    <dbReference type="NCBI Taxonomy" id="3228851"/>
    <lineage>
        <taxon>Bacteria</taxon>
        <taxon>Pseudomonadati</taxon>
        <taxon>Pseudomonadota</taxon>
        <taxon>Alphaproteobacteria</taxon>
        <taxon>Hyphomicrobiales</taxon>
        <taxon>Phyllobacteriaceae</taxon>
        <taxon>Mesorhizobium</taxon>
    </lineage>
</organism>
<keyword evidence="1" id="KW-0547">Nucleotide-binding</keyword>
<dbReference type="Pfam" id="PF13191">
    <property type="entry name" value="AAA_16"/>
    <property type="match status" value="1"/>
</dbReference>
<keyword evidence="4" id="KW-0614">Plasmid</keyword>
<dbReference type="EMBL" id="CP159256">
    <property type="protein sequence ID" value="XCG52075.1"/>
    <property type="molecule type" value="Genomic_DNA"/>
</dbReference>
<geneLocation type="plasmid" evidence="4">
    <name>pMk2240A</name>
</geneLocation>
<dbReference type="SUPFAM" id="SSF52540">
    <property type="entry name" value="P-loop containing nucleoside triphosphate hydrolases"/>
    <property type="match status" value="1"/>
</dbReference>
<evidence type="ECO:0000256" key="2">
    <source>
        <dbReference type="ARBA" id="ARBA00022840"/>
    </source>
</evidence>
<dbReference type="GO" id="GO:0005737">
    <property type="term" value="C:cytoplasm"/>
    <property type="evidence" value="ECO:0007669"/>
    <property type="project" value="TreeGrafter"/>
</dbReference>
<dbReference type="Gene3D" id="3.30.70.1230">
    <property type="entry name" value="Nucleotide cyclase"/>
    <property type="match status" value="1"/>
</dbReference>
<dbReference type="GO" id="GO:0004016">
    <property type="term" value="F:adenylate cyclase activity"/>
    <property type="evidence" value="ECO:0007669"/>
    <property type="project" value="UniProtKB-ARBA"/>
</dbReference>
<dbReference type="Pfam" id="PF00211">
    <property type="entry name" value="Guanylate_cyc"/>
    <property type="match status" value="1"/>
</dbReference>
<name>A0AAU8CYQ7_9HYPH</name>
<dbReference type="InterPro" id="IPR027417">
    <property type="entry name" value="P-loop_NTPase"/>
</dbReference>
<dbReference type="PANTHER" id="PTHR16305">
    <property type="entry name" value="TESTICULAR SOLUBLE ADENYLYL CYCLASE"/>
    <property type="match status" value="1"/>
</dbReference>
<accession>A0AAU8CYQ7</accession>
<dbReference type="RefSeq" id="WP_353647066.1">
    <property type="nucleotide sequence ID" value="NZ_CP159256.1"/>
</dbReference>
<dbReference type="SUPFAM" id="SSF48452">
    <property type="entry name" value="TPR-like"/>
    <property type="match status" value="1"/>
</dbReference>
<evidence type="ECO:0000259" key="3">
    <source>
        <dbReference type="PROSITE" id="PS50125"/>
    </source>
</evidence>
<dbReference type="GO" id="GO:0005524">
    <property type="term" value="F:ATP binding"/>
    <property type="evidence" value="ECO:0007669"/>
    <property type="project" value="UniProtKB-KW"/>
</dbReference>
<dbReference type="GO" id="GO:0035556">
    <property type="term" value="P:intracellular signal transduction"/>
    <property type="evidence" value="ECO:0007669"/>
    <property type="project" value="InterPro"/>
</dbReference>
<dbReference type="InterPro" id="IPR041664">
    <property type="entry name" value="AAA_16"/>
</dbReference>
<gene>
    <name evidence="4" type="ORF">ABVK50_31650</name>
</gene>
<dbReference type="CDD" id="cd07302">
    <property type="entry name" value="CHD"/>
    <property type="match status" value="1"/>
</dbReference>
<evidence type="ECO:0000256" key="1">
    <source>
        <dbReference type="ARBA" id="ARBA00022741"/>
    </source>
</evidence>
<dbReference type="SMART" id="SM00044">
    <property type="entry name" value="CYCc"/>
    <property type="match status" value="1"/>
</dbReference>
<evidence type="ECO:0000313" key="4">
    <source>
        <dbReference type="EMBL" id="XCG52075.1"/>
    </source>
</evidence>
<keyword evidence="2" id="KW-0067">ATP-binding</keyword>
<dbReference type="AlphaFoldDB" id="A0AAU8CYQ7"/>
<protein>
    <submittedName>
        <fullName evidence="4">Adenylate/guanylate cyclase domain-containing protein</fullName>
    </submittedName>
</protein>
<dbReference type="GO" id="GO:0009190">
    <property type="term" value="P:cyclic nucleotide biosynthetic process"/>
    <property type="evidence" value="ECO:0007669"/>
    <property type="project" value="InterPro"/>
</dbReference>